<dbReference type="Proteomes" id="UP001239462">
    <property type="component" value="Unassembled WGS sequence"/>
</dbReference>
<sequence length="211" mass="24622">MKIFCTGLSRTGTTSICEGFRALGLRACHFPFAIFGQPEKIGEQQFKPQLSRGLRARWQLHRELKALRCHDPLRILEQNDAFSDLPVPLYFERFEQQYPDAKFIHTTRPVTDWISSMRWLLDRGRYEKNWTVGELADEMHFSVYGCTEFDEIQLTKAWSRHENRVHDYFASRSDKLLVLDISRGDLSFDKIAPFLEMSVPSEPFPSSNAKN</sequence>
<protein>
    <submittedName>
        <fullName evidence="1">Sulfotransferase</fullName>
    </submittedName>
</protein>
<evidence type="ECO:0000313" key="2">
    <source>
        <dbReference type="Proteomes" id="UP001239462"/>
    </source>
</evidence>
<dbReference type="RefSeq" id="WP_149498100.1">
    <property type="nucleotide sequence ID" value="NZ_CP141221.1"/>
</dbReference>
<comment type="caution">
    <text evidence="1">The sequence shown here is derived from an EMBL/GenBank/DDBJ whole genome shotgun (WGS) entry which is preliminary data.</text>
</comment>
<dbReference type="InterPro" id="IPR027417">
    <property type="entry name" value="P-loop_NTPase"/>
</dbReference>
<dbReference type="PANTHER" id="PTHR36978:SF4">
    <property type="entry name" value="P-LOOP CONTAINING NUCLEOSIDE TRIPHOSPHATE HYDROLASE PROTEIN"/>
    <property type="match status" value="1"/>
</dbReference>
<keyword evidence="2" id="KW-1185">Reference proteome</keyword>
<gene>
    <name evidence="1" type="ORF">QTN89_26055</name>
</gene>
<dbReference type="PANTHER" id="PTHR36978">
    <property type="entry name" value="P-LOOP CONTAINING NUCLEOTIDE TRIPHOSPHATE HYDROLASE"/>
    <property type="match status" value="1"/>
</dbReference>
<dbReference type="InterPro" id="IPR040632">
    <property type="entry name" value="Sulfotransfer_4"/>
</dbReference>
<reference evidence="1 2" key="1">
    <citation type="submission" date="2023-06" db="EMBL/GenBank/DDBJ databases">
        <title>Roseiconus lacunae JC819 isolated from Gulf of Mannar region, Tamil Nadu.</title>
        <authorList>
            <person name="Pk S."/>
            <person name="Ch S."/>
            <person name="Ch V.R."/>
        </authorList>
    </citation>
    <scope>NUCLEOTIDE SEQUENCE [LARGE SCALE GENOMIC DNA]</scope>
    <source>
        <strain evidence="1 2">JC819</strain>
    </source>
</reference>
<organism evidence="1 2">
    <name type="scientific">Roseiconus lacunae</name>
    <dbReference type="NCBI Taxonomy" id="2605694"/>
    <lineage>
        <taxon>Bacteria</taxon>
        <taxon>Pseudomonadati</taxon>
        <taxon>Planctomycetota</taxon>
        <taxon>Planctomycetia</taxon>
        <taxon>Pirellulales</taxon>
        <taxon>Pirellulaceae</taxon>
        <taxon>Roseiconus</taxon>
    </lineage>
</organism>
<name>A0ABT7PR08_9BACT</name>
<accession>A0ABT7PR08</accession>
<proteinExistence type="predicted"/>
<dbReference type="Pfam" id="PF17784">
    <property type="entry name" value="Sulfotransfer_4"/>
    <property type="match status" value="1"/>
</dbReference>
<dbReference type="Gene3D" id="3.40.50.300">
    <property type="entry name" value="P-loop containing nucleotide triphosphate hydrolases"/>
    <property type="match status" value="1"/>
</dbReference>
<dbReference type="EMBL" id="JASZZN010000028">
    <property type="protein sequence ID" value="MDM4018944.1"/>
    <property type="molecule type" value="Genomic_DNA"/>
</dbReference>
<evidence type="ECO:0000313" key="1">
    <source>
        <dbReference type="EMBL" id="MDM4018944.1"/>
    </source>
</evidence>
<dbReference type="SUPFAM" id="SSF52540">
    <property type="entry name" value="P-loop containing nucleoside triphosphate hydrolases"/>
    <property type="match status" value="1"/>
</dbReference>